<dbReference type="GO" id="GO:0046872">
    <property type="term" value="F:metal ion binding"/>
    <property type="evidence" value="ECO:0007669"/>
    <property type="project" value="UniProtKB-KW"/>
</dbReference>
<dbReference type="AlphaFoldDB" id="A0A5S9NRY9"/>
<feature type="domain" description="Gamma-butyrobetaine hydroxylase-like N-terminal" evidence="3">
    <location>
        <begin position="17"/>
        <end position="101"/>
    </location>
</feature>
<dbReference type="Gene3D" id="3.30.2020.30">
    <property type="match status" value="1"/>
</dbReference>
<evidence type="ECO:0000259" key="3">
    <source>
        <dbReference type="Pfam" id="PF06155"/>
    </source>
</evidence>
<evidence type="ECO:0000256" key="1">
    <source>
        <dbReference type="ARBA" id="ARBA00022723"/>
    </source>
</evidence>
<dbReference type="Proteomes" id="UP000433050">
    <property type="component" value="Unassembled WGS sequence"/>
</dbReference>
<dbReference type="Pfam" id="PF06155">
    <property type="entry name" value="GBBH-like_N"/>
    <property type="match status" value="1"/>
</dbReference>
<keyword evidence="5" id="KW-1185">Reference proteome</keyword>
<dbReference type="RefSeq" id="WP_144342502.1">
    <property type="nucleotide sequence ID" value="NZ_CACSAS010000001.1"/>
</dbReference>
<name>A0A5S9NRY9_9HYPH</name>
<dbReference type="InterPro" id="IPR010376">
    <property type="entry name" value="GBBH-like_N"/>
</dbReference>
<dbReference type="PANTHER" id="PTHR35303:SF5">
    <property type="entry name" value="OS02G0197800 PROTEIN"/>
    <property type="match status" value="1"/>
</dbReference>
<dbReference type="PANTHER" id="PTHR35303">
    <property type="entry name" value="OS02G0197800 PROTEIN"/>
    <property type="match status" value="1"/>
</dbReference>
<sequence>MTDASTHSPSNAWPTEIRIHKDRRALTIAFDDGTSFILPAEYLRVESPSAEVQGHSPADRQLVAGKREVRIDEAIPVGNYAVRLIFDDQHSTGIYTWEILHRLGREQDELWTRYLQELASKNLSRDAAGTVRRH</sequence>
<evidence type="ECO:0000256" key="2">
    <source>
        <dbReference type="ARBA" id="ARBA00023004"/>
    </source>
</evidence>
<protein>
    <recommendedName>
        <fullName evidence="3">Gamma-butyrobetaine hydroxylase-like N-terminal domain-containing protein</fullName>
    </recommendedName>
</protein>
<keyword evidence="1" id="KW-0479">Metal-binding</keyword>
<accession>A0A5S9NRY9</accession>
<gene>
    <name evidence="4" type="ORF">STARVERO_01614</name>
</gene>
<proteinExistence type="predicted"/>
<dbReference type="InterPro" id="IPR038492">
    <property type="entry name" value="GBBH-like_N_sf"/>
</dbReference>
<reference evidence="4 5" key="1">
    <citation type="submission" date="2019-12" db="EMBL/GenBank/DDBJ databases">
        <authorList>
            <person name="Reyes-Prieto M."/>
        </authorList>
    </citation>
    <scope>NUCLEOTIDE SEQUENCE [LARGE SCALE GENOMIC DNA]</scope>
    <source>
        <strain evidence="4">HF14-78462</strain>
    </source>
</reference>
<organism evidence="4 5">
    <name type="scientific">Starkeya nomas</name>
    <dbReference type="NCBI Taxonomy" id="2666134"/>
    <lineage>
        <taxon>Bacteria</taxon>
        <taxon>Pseudomonadati</taxon>
        <taxon>Pseudomonadota</taxon>
        <taxon>Alphaproteobacteria</taxon>
        <taxon>Hyphomicrobiales</taxon>
        <taxon>Xanthobacteraceae</taxon>
        <taxon>Starkeya</taxon>
    </lineage>
</organism>
<evidence type="ECO:0000313" key="5">
    <source>
        <dbReference type="Proteomes" id="UP000433050"/>
    </source>
</evidence>
<dbReference type="EMBL" id="CACSAS010000001">
    <property type="protein sequence ID" value="CAA0093363.1"/>
    <property type="molecule type" value="Genomic_DNA"/>
</dbReference>
<keyword evidence="2" id="KW-0408">Iron</keyword>
<evidence type="ECO:0000313" key="4">
    <source>
        <dbReference type="EMBL" id="CAA0093363.1"/>
    </source>
</evidence>